<dbReference type="AlphaFoldDB" id="U2CMH8"/>
<gene>
    <name evidence="2" type="ORF">HMPREF1981_01403</name>
</gene>
<keyword evidence="1" id="KW-0677">Repeat</keyword>
<dbReference type="Gene3D" id="2.60.40.10">
    <property type="entry name" value="Immunoglobulins"/>
    <property type="match status" value="1"/>
</dbReference>
<dbReference type="EMBL" id="AWSV01000077">
    <property type="protein sequence ID" value="ERI85740.1"/>
    <property type="molecule type" value="Genomic_DNA"/>
</dbReference>
<evidence type="ECO:0000313" key="3">
    <source>
        <dbReference type="Proteomes" id="UP000016496"/>
    </source>
</evidence>
<proteinExistence type="predicted"/>
<dbReference type="CDD" id="cd00102">
    <property type="entry name" value="IPT"/>
    <property type="match status" value="1"/>
</dbReference>
<reference evidence="2 3" key="1">
    <citation type="submission" date="2013-08" db="EMBL/GenBank/DDBJ databases">
        <authorList>
            <person name="Weinstock G."/>
            <person name="Sodergren E."/>
            <person name="Wylie T."/>
            <person name="Fulton L."/>
            <person name="Fulton R."/>
            <person name="Fronick C."/>
            <person name="O'Laughlin M."/>
            <person name="Godfrey J."/>
            <person name="Miner T."/>
            <person name="Herter B."/>
            <person name="Appelbaum E."/>
            <person name="Cordes M."/>
            <person name="Lek S."/>
            <person name="Wollam A."/>
            <person name="Pepin K.H."/>
            <person name="Palsikar V.B."/>
            <person name="Mitreva M."/>
            <person name="Wilson R.K."/>
        </authorList>
    </citation>
    <scope>NUCLEOTIDE SEQUENCE [LARGE SCALE GENOMIC DNA]</scope>
    <source>
        <strain evidence="2 3">F0041</strain>
    </source>
</reference>
<dbReference type="Proteomes" id="UP000016496">
    <property type="component" value="Unassembled WGS sequence"/>
</dbReference>
<name>U2CMH8_9BACE</name>
<accession>U2CMH8</accession>
<evidence type="ECO:0000313" key="2">
    <source>
        <dbReference type="EMBL" id="ERI85740.1"/>
    </source>
</evidence>
<dbReference type="Gene3D" id="2.120.10.30">
    <property type="entry name" value="TolB, C-terminal domain"/>
    <property type="match status" value="1"/>
</dbReference>
<organism evidence="2 3">
    <name type="scientific">Bacteroides pyogenes F0041</name>
    <dbReference type="NCBI Taxonomy" id="1321819"/>
    <lineage>
        <taxon>Bacteria</taxon>
        <taxon>Pseudomonadati</taxon>
        <taxon>Bacteroidota</taxon>
        <taxon>Bacteroidia</taxon>
        <taxon>Bacteroidales</taxon>
        <taxon>Bacteroidaceae</taxon>
        <taxon>Bacteroides</taxon>
    </lineage>
</organism>
<comment type="caution">
    <text evidence="2">The sequence shown here is derived from an EMBL/GenBank/DDBJ whole genome shotgun (WGS) entry which is preliminary data.</text>
</comment>
<dbReference type="SUPFAM" id="SSF101898">
    <property type="entry name" value="NHL repeat"/>
    <property type="match status" value="1"/>
</dbReference>
<dbReference type="PANTHER" id="PTHR13833">
    <property type="match status" value="1"/>
</dbReference>
<evidence type="ECO:0000256" key="1">
    <source>
        <dbReference type="ARBA" id="ARBA00022737"/>
    </source>
</evidence>
<dbReference type="OrthoDB" id="791543at2"/>
<dbReference type="PATRIC" id="fig|1321819.3.peg.1288"/>
<protein>
    <submittedName>
        <fullName evidence="2">NHL repeat protein</fullName>
    </submittedName>
</protein>
<dbReference type="RefSeq" id="WP_021644763.1">
    <property type="nucleotide sequence ID" value="NZ_KE993086.1"/>
</dbReference>
<dbReference type="HOGENOM" id="CLU_035704_1_0_10"/>
<dbReference type="InterPro" id="IPR011042">
    <property type="entry name" value="6-blade_b-propeller_TolB-like"/>
</dbReference>
<dbReference type="InterPro" id="IPR013783">
    <property type="entry name" value="Ig-like_fold"/>
</dbReference>
<dbReference type="Pfam" id="PF01436">
    <property type="entry name" value="NHL"/>
    <property type="match status" value="1"/>
</dbReference>
<sequence length="489" mass="53986">MRNTTLKLLGAVYICCWVMSCSDKKDSGGGTAFNPNQDIVIEDFYPDSGGIATPMIIEGKNFGADTTGLSVYFVDEDQVRRKGGLVSSNGEKLYVYVPSGLTYKRNIDLVVERKMPGKEEVYSGKSSHPFIYKTQTSVTTVIGQVSTNPQPTKAADLNTTTLSAPGFICLDDEDNIFIVERTFDSGSAEKGGDIYCKKTDGNNSSGNVLKASLTRKDVVLLSENQIERPNAPAFSDEKGLETVYVPADLGMHYLAMAKALDYQPRKLLALKNEQYPEIDTRNWKYSFVVNKNDKQLYTVMYNGQLVRINPKTRRTEVLLKSIGVHGGGDTYISFSPIETNKLFICLADKHEIWTVDIDQLEGKDINEYHGEPYAGKACWEGIVAGKGWEDGLLKNAKFKYPRQICFTKDGKLYIADSGNCCIRTIDTTLPQDKATVTTAIGIPGSKGHQDGGPDIAKFNFPFGVAVSQDGQTVYVADTYNRVIRKLSIE</sequence>
<dbReference type="InterPro" id="IPR001258">
    <property type="entry name" value="NHL_repeat"/>
</dbReference>
<dbReference type="PROSITE" id="PS51257">
    <property type="entry name" value="PROKAR_LIPOPROTEIN"/>
    <property type="match status" value="1"/>
</dbReference>
<dbReference type="PANTHER" id="PTHR13833:SF71">
    <property type="entry name" value="NHL DOMAIN-CONTAINING PROTEIN"/>
    <property type="match status" value="1"/>
</dbReference>